<name>A0A1D6J4F4_MAIZE</name>
<gene>
    <name evidence="2" type="ORF">ZEAMMB73_Zm00001d025044</name>
</gene>
<dbReference type="AlphaFoldDB" id="A0A1D6J4F4"/>
<accession>A0A1D6J4F4</accession>
<sequence length="132" mass="15169">MYLPWLKFLVFLSRILAILYGLSLFPPYSNVGKDPLTLYSLPHLQLVLWSSLLPCTYLCCSHSCHGTNIYNILKNSAGRERSPSRYRYDIKKRPKHGPDRENPRTLASISSGPEGGMQDVTWEWAGHNERIF</sequence>
<reference evidence="2" key="1">
    <citation type="submission" date="2015-12" db="EMBL/GenBank/DDBJ databases">
        <title>Update maize B73 reference genome by single molecule sequencing technologies.</title>
        <authorList>
            <consortium name="Maize Genome Sequencing Project"/>
            <person name="Ware D."/>
        </authorList>
    </citation>
    <scope>NUCLEOTIDE SEQUENCE</scope>
    <source>
        <tissue evidence="2">Seedling</tissue>
    </source>
</reference>
<evidence type="ECO:0000313" key="2">
    <source>
        <dbReference type="EMBL" id="AQK42828.1"/>
    </source>
</evidence>
<evidence type="ECO:0000256" key="1">
    <source>
        <dbReference type="SAM" id="MobiDB-lite"/>
    </source>
</evidence>
<proteinExistence type="predicted"/>
<feature type="region of interest" description="Disordered" evidence="1">
    <location>
        <begin position="78"/>
        <end position="118"/>
    </location>
</feature>
<dbReference type="EMBL" id="CM000786">
    <property type="protein sequence ID" value="AQK42828.1"/>
    <property type="molecule type" value="Genomic_DNA"/>
</dbReference>
<feature type="compositionally biased region" description="Basic and acidic residues" evidence="1">
    <location>
        <begin position="78"/>
        <end position="103"/>
    </location>
</feature>
<organism evidence="2">
    <name type="scientific">Zea mays</name>
    <name type="common">Maize</name>
    <dbReference type="NCBI Taxonomy" id="4577"/>
    <lineage>
        <taxon>Eukaryota</taxon>
        <taxon>Viridiplantae</taxon>
        <taxon>Streptophyta</taxon>
        <taxon>Embryophyta</taxon>
        <taxon>Tracheophyta</taxon>
        <taxon>Spermatophyta</taxon>
        <taxon>Magnoliopsida</taxon>
        <taxon>Liliopsida</taxon>
        <taxon>Poales</taxon>
        <taxon>Poaceae</taxon>
        <taxon>PACMAD clade</taxon>
        <taxon>Panicoideae</taxon>
        <taxon>Andropogonodae</taxon>
        <taxon>Andropogoneae</taxon>
        <taxon>Tripsacinae</taxon>
        <taxon>Zea</taxon>
    </lineage>
</organism>
<protein>
    <submittedName>
        <fullName evidence="2">Vacuolar protein sorting-associated protein 54 chloroplastic</fullName>
    </submittedName>
</protein>